<feature type="domain" description="HTH araC/xylS-type" evidence="4">
    <location>
        <begin position="263"/>
        <end position="362"/>
    </location>
</feature>
<evidence type="ECO:0000256" key="2">
    <source>
        <dbReference type="ARBA" id="ARBA00023125"/>
    </source>
</evidence>
<dbReference type="GO" id="GO:0043565">
    <property type="term" value="F:sequence-specific DNA binding"/>
    <property type="evidence" value="ECO:0007669"/>
    <property type="project" value="InterPro"/>
</dbReference>
<name>A0A918SEC7_9FLAO</name>
<evidence type="ECO:0000256" key="1">
    <source>
        <dbReference type="ARBA" id="ARBA00023015"/>
    </source>
</evidence>
<dbReference type="Pfam" id="PF12833">
    <property type="entry name" value="HTH_18"/>
    <property type="match status" value="1"/>
</dbReference>
<keyword evidence="3" id="KW-0804">Transcription</keyword>
<keyword evidence="6" id="KW-1185">Reference proteome</keyword>
<organism evidence="5 6">
    <name type="scientific">Salinimicrobium marinum</name>
    <dbReference type="NCBI Taxonomy" id="680283"/>
    <lineage>
        <taxon>Bacteria</taxon>
        <taxon>Pseudomonadati</taxon>
        <taxon>Bacteroidota</taxon>
        <taxon>Flavobacteriia</taxon>
        <taxon>Flavobacteriales</taxon>
        <taxon>Flavobacteriaceae</taxon>
        <taxon>Salinimicrobium</taxon>
    </lineage>
</organism>
<dbReference type="InterPro" id="IPR042557">
    <property type="entry name" value="SCO4226"/>
</dbReference>
<dbReference type="SMART" id="SM00342">
    <property type="entry name" value="HTH_ARAC"/>
    <property type="match status" value="1"/>
</dbReference>
<dbReference type="Proteomes" id="UP000610456">
    <property type="component" value="Unassembled WGS sequence"/>
</dbReference>
<accession>A0A918SEC7</accession>
<dbReference type="PROSITE" id="PS01124">
    <property type="entry name" value="HTH_ARAC_FAMILY_2"/>
    <property type="match status" value="1"/>
</dbReference>
<comment type="caution">
    <text evidence="5">The sequence shown here is derived from an EMBL/GenBank/DDBJ whole genome shotgun (WGS) entry which is preliminary data.</text>
</comment>
<dbReference type="PANTHER" id="PTHR43280">
    <property type="entry name" value="ARAC-FAMILY TRANSCRIPTIONAL REGULATOR"/>
    <property type="match status" value="1"/>
</dbReference>
<dbReference type="Gene3D" id="1.10.10.60">
    <property type="entry name" value="Homeodomain-like"/>
    <property type="match status" value="1"/>
</dbReference>
<dbReference type="Pfam" id="PF14026">
    <property type="entry name" value="SCO4226-like"/>
    <property type="match status" value="1"/>
</dbReference>
<reference evidence="5" key="1">
    <citation type="journal article" date="2014" name="Int. J. Syst. Evol. Microbiol.">
        <title>Complete genome sequence of Corynebacterium casei LMG S-19264T (=DSM 44701T), isolated from a smear-ripened cheese.</title>
        <authorList>
            <consortium name="US DOE Joint Genome Institute (JGI-PGF)"/>
            <person name="Walter F."/>
            <person name="Albersmeier A."/>
            <person name="Kalinowski J."/>
            <person name="Ruckert C."/>
        </authorList>
    </citation>
    <scope>NUCLEOTIDE SEQUENCE</scope>
    <source>
        <strain evidence="5">KCTC 12719</strain>
    </source>
</reference>
<dbReference type="InterPro" id="IPR020449">
    <property type="entry name" value="Tscrpt_reg_AraC-type_HTH"/>
</dbReference>
<dbReference type="AlphaFoldDB" id="A0A918SEC7"/>
<proteinExistence type="predicted"/>
<dbReference type="Gene3D" id="3.30.70.3090">
    <property type="entry name" value="ORF SCO4226, nickel-binding ferredoxin-like monomer"/>
    <property type="match status" value="1"/>
</dbReference>
<protein>
    <recommendedName>
        <fullName evidence="4">HTH araC/xylS-type domain-containing protein</fullName>
    </recommendedName>
</protein>
<reference evidence="5" key="2">
    <citation type="submission" date="2020-09" db="EMBL/GenBank/DDBJ databases">
        <authorList>
            <person name="Sun Q."/>
            <person name="Kim S."/>
        </authorList>
    </citation>
    <scope>NUCLEOTIDE SEQUENCE</scope>
    <source>
        <strain evidence="5">KCTC 12719</strain>
    </source>
</reference>
<dbReference type="GO" id="GO:0003700">
    <property type="term" value="F:DNA-binding transcription factor activity"/>
    <property type="evidence" value="ECO:0007669"/>
    <property type="project" value="InterPro"/>
</dbReference>
<evidence type="ECO:0000313" key="6">
    <source>
        <dbReference type="Proteomes" id="UP000610456"/>
    </source>
</evidence>
<evidence type="ECO:0000256" key="3">
    <source>
        <dbReference type="ARBA" id="ARBA00023163"/>
    </source>
</evidence>
<gene>
    <name evidence="5" type="ORF">GCM10007103_19210</name>
</gene>
<dbReference type="EMBL" id="BMXB01000006">
    <property type="protein sequence ID" value="GHA37823.1"/>
    <property type="molecule type" value="Genomic_DNA"/>
</dbReference>
<dbReference type="InterPro" id="IPR025336">
    <property type="entry name" value="SCO4226-like"/>
</dbReference>
<dbReference type="SUPFAM" id="SSF46689">
    <property type="entry name" value="Homeodomain-like"/>
    <property type="match status" value="1"/>
</dbReference>
<dbReference type="InterPro" id="IPR018060">
    <property type="entry name" value="HTH_AraC"/>
</dbReference>
<dbReference type="PRINTS" id="PR00032">
    <property type="entry name" value="HTHARAC"/>
</dbReference>
<evidence type="ECO:0000313" key="5">
    <source>
        <dbReference type="EMBL" id="GHA37823.1"/>
    </source>
</evidence>
<dbReference type="InterPro" id="IPR009057">
    <property type="entry name" value="Homeodomain-like_sf"/>
</dbReference>
<dbReference type="InterPro" id="IPR029787">
    <property type="entry name" value="Nucleotide_cyclase"/>
</dbReference>
<evidence type="ECO:0000259" key="4">
    <source>
        <dbReference type="PROSITE" id="PS01124"/>
    </source>
</evidence>
<keyword evidence="2" id="KW-0238">DNA-binding</keyword>
<dbReference type="Gene3D" id="3.30.70.1230">
    <property type="entry name" value="Nucleotide cyclase"/>
    <property type="match status" value="1"/>
</dbReference>
<sequence length="365" mass="41556">MDRHNVSEGVTAEIVADLHREDLKIQHRYNCKGLTYWFDDERKTAFCLYEAPNEEAIKEMHAKAHGQVPNKIIEVDRSVVESFLGRIEDPEKSKKITLNIINDPAFRTIMVVGIKPGSLKQALDKEINFTIARQQKSITDNITLFKGRLVKQNPDHFLVSFYSVTNAVLSALKIESEFNKGIGGIDNSHTRLHIGLNSGIPVDQANGLFEDTLKAAYSYFDLVNATVVLSSEVKELYESENMNLPTLPATIVALTPPEEKFLKGLVEFTEREWRKTCFTTDEFSRHFGYSKSGLYRKLMALTGKSPNNYLRDYRLRMALSYLKKKDLNISEVAFETGFNSPAYFSKCFHETFGILPSHYMKSINS</sequence>
<keyword evidence="1" id="KW-0805">Transcription regulation</keyword>
<dbReference type="PANTHER" id="PTHR43280:SF2">
    <property type="entry name" value="HTH-TYPE TRANSCRIPTIONAL REGULATOR EXSA"/>
    <property type="match status" value="1"/>
</dbReference>